<protein>
    <submittedName>
        <fullName evidence="1">Uncharacterized protein</fullName>
    </submittedName>
</protein>
<gene>
    <name evidence="1" type="ORF">H4R21_003698</name>
</gene>
<comment type="caution">
    <text evidence="1">The sequence shown here is derived from an EMBL/GenBank/DDBJ whole genome shotgun (WGS) entry which is preliminary data.</text>
</comment>
<dbReference type="EMBL" id="JANBUN010001235">
    <property type="protein sequence ID" value="KAJ2799018.1"/>
    <property type="molecule type" value="Genomic_DNA"/>
</dbReference>
<evidence type="ECO:0000313" key="1">
    <source>
        <dbReference type="EMBL" id="KAJ2799018.1"/>
    </source>
</evidence>
<reference evidence="1" key="1">
    <citation type="submission" date="2022-07" db="EMBL/GenBank/DDBJ databases">
        <title>Phylogenomic reconstructions and comparative analyses of Kickxellomycotina fungi.</title>
        <authorList>
            <person name="Reynolds N.K."/>
            <person name="Stajich J.E."/>
            <person name="Barry K."/>
            <person name="Grigoriev I.V."/>
            <person name="Crous P."/>
            <person name="Smith M.E."/>
        </authorList>
    </citation>
    <scope>NUCLEOTIDE SEQUENCE</scope>
    <source>
        <strain evidence="1">BCRC 34780</strain>
    </source>
</reference>
<keyword evidence="2" id="KW-1185">Reference proteome</keyword>
<proteinExistence type="predicted"/>
<name>A0ACC1L1K1_9FUNG</name>
<sequence>MRIWHTVICAAAVLGGCADGLAVGQRTAAGEIAARISNSPPRSVEETRLFRRLAVVLNDRTALEAMLTDPDSASYKEGLISLAQAAKMYAWLGRDDIAFLAAMQIVANRLRALLT</sequence>
<organism evidence="1 2">
    <name type="scientific">Coemansia helicoidea</name>
    <dbReference type="NCBI Taxonomy" id="1286919"/>
    <lineage>
        <taxon>Eukaryota</taxon>
        <taxon>Fungi</taxon>
        <taxon>Fungi incertae sedis</taxon>
        <taxon>Zoopagomycota</taxon>
        <taxon>Kickxellomycotina</taxon>
        <taxon>Kickxellomycetes</taxon>
        <taxon>Kickxellales</taxon>
        <taxon>Kickxellaceae</taxon>
        <taxon>Coemansia</taxon>
    </lineage>
</organism>
<dbReference type="Proteomes" id="UP001140087">
    <property type="component" value="Unassembled WGS sequence"/>
</dbReference>
<evidence type="ECO:0000313" key="2">
    <source>
        <dbReference type="Proteomes" id="UP001140087"/>
    </source>
</evidence>
<accession>A0ACC1L1K1</accession>